<dbReference type="Proteomes" id="UP000183894">
    <property type="component" value="Unassembled WGS sequence"/>
</dbReference>
<dbReference type="GO" id="GO:0015937">
    <property type="term" value="P:coenzyme A biosynthetic process"/>
    <property type="evidence" value="ECO:0007669"/>
    <property type="project" value="UniProtKB-UniRule"/>
</dbReference>
<name>A0A1H7MW89_HALLR</name>
<comment type="pathway">
    <text evidence="6">Cofactor biosynthesis; coenzyme A biosynthesis.</text>
</comment>
<dbReference type="EMBL" id="FOAD01000003">
    <property type="protein sequence ID" value="SEL15562.1"/>
    <property type="molecule type" value="Genomic_DNA"/>
</dbReference>
<dbReference type="UniPathway" id="UPA00241"/>
<dbReference type="RefSeq" id="WP_074793167.1">
    <property type="nucleotide sequence ID" value="NZ_FOAD01000003.1"/>
</dbReference>
<keyword evidence="3 6" id="KW-0418">Kinase</keyword>
<evidence type="ECO:0000256" key="4">
    <source>
        <dbReference type="ARBA" id="ARBA00022993"/>
    </source>
</evidence>
<proteinExistence type="inferred from homology"/>
<reference evidence="7 8" key="1">
    <citation type="submission" date="2016-10" db="EMBL/GenBank/DDBJ databases">
        <authorList>
            <person name="de Groot N.N."/>
        </authorList>
    </citation>
    <scope>NUCLEOTIDE SEQUENCE [LARGE SCALE GENOMIC DNA]</scope>
    <source>
        <strain evidence="7 8">CDM_5</strain>
    </source>
</reference>
<feature type="binding site" evidence="6">
    <location>
        <position position="65"/>
    </location>
    <ligand>
        <name>GTP</name>
        <dbReference type="ChEBI" id="CHEBI:37565"/>
    </ligand>
</feature>
<protein>
    <recommendedName>
        <fullName evidence="6">GTP-dependent dephospho-CoA kinase</fullName>
        <ecNumber evidence="6">2.7.1.237</ecNumber>
    </recommendedName>
    <alternativeName>
        <fullName evidence="6">Dephospho-coenzyme A kinase</fullName>
        <shortName evidence="6">DPCK</shortName>
    </alternativeName>
</protein>
<dbReference type="GO" id="GO:0005525">
    <property type="term" value="F:GTP binding"/>
    <property type="evidence" value="ECO:0007669"/>
    <property type="project" value="UniProtKB-UniRule"/>
</dbReference>
<keyword evidence="5 6" id="KW-0342">GTP-binding</keyword>
<keyword evidence="4 6" id="KW-0173">Coenzyme A biosynthesis</keyword>
<dbReference type="EC" id="2.7.1.237" evidence="6"/>
<dbReference type="HAMAP" id="MF_00590">
    <property type="entry name" value="Dephospho_CoA_kinase_GTP_dep"/>
    <property type="match status" value="1"/>
</dbReference>
<dbReference type="PANTHER" id="PTHR40732">
    <property type="entry name" value="UPF0218 PROTEIN TK1697"/>
    <property type="match status" value="1"/>
</dbReference>
<evidence type="ECO:0000256" key="6">
    <source>
        <dbReference type="HAMAP-Rule" id="MF_00590"/>
    </source>
</evidence>
<keyword evidence="1 6" id="KW-0808">Transferase</keyword>
<comment type="function">
    <text evidence="6">Catalyzes the GTP-dependent phosphorylation of the 3'-hydroxyl group of dephosphocoenzyme A to form coenzyme A (CoA).</text>
</comment>
<sequence>MLTLPTELRAAFKEPFGPVYTEAEELLADAASEERNTPLVAVGDVVTYHLRRAGRAPDVAVVDGKTKREAVGEEIRRAVETGRLVEVANEPGTVSRALVDALVDALAADEPTTLLVEGEEDLATLPAVLAAPLDSTVVYGQPDEGMVRIRVTDAAKAEMRDLLTQFEGDIDAVLAPLDA</sequence>
<dbReference type="PIRSF" id="PIRSF006533">
    <property type="entry name" value="UCP006533"/>
    <property type="match status" value="1"/>
</dbReference>
<feature type="binding site" evidence="6">
    <location>
        <position position="120"/>
    </location>
    <ligand>
        <name>GTP</name>
        <dbReference type="ChEBI" id="CHEBI:37565"/>
    </ligand>
</feature>
<evidence type="ECO:0000256" key="1">
    <source>
        <dbReference type="ARBA" id="ARBA00022679"/>
    </source>
</evidence>
<evidence type="ECO:0000256" key="5">
    <source>
        <dbReference type="ARBA" id="ARBA00023134"/>
    </source>
</evidence>
<accession>A0A1H7MW89</accession>
<feature type="binding site" evidence="6">
    <location>
        <position position="44"/>
    </location>
    <ligand>
        <name>GTP</name>
        <dbReference type="ChEBI" id="CHEBI:37565"/>
    </ligand>
</feature>
<evidence type="ECO:0000256" key="2">
    <source>
        <dbReference type="ARBA" id="ARBA00022741"/>
    </source>
</evidence>
<evidence type="ECO:0000313" key="7">
    <source>
        <dbReference type="EMBL" id="SEL15562.1"/>
    </source>
</evidence>
<gene>
    <name evidence="7" type="ORF">SAMN04488691_103116</name>
</gene>
<comment type="catalytic activity">
    <reaction evidence="6">
        <text>3'-dephospho-CoA + GTP = GDP + CoA + H(+)</text>
        <dbReference type="Rhea" id="RHEA:61156"/>
        <dbReference type="ChEBI" id="CHEBI:15378"/>
        <dbReference type="ChEBI" id="CHEBI:37565"/>
        <dbReference type="ChEBI" id="CHEBI:57287"/>
        <dbReference type="ChEBI" id="CHEBI:57328"/>
        <dbReference type="ChEBI" id="CHEBI:58189"/>
        <dbReference type="EC" id="2.7.1.237"/>
    </reaction>
</comment>
<organism evidence="7 8">
    <name type="scientific">Haloferax larsenii</name>
    <dbReference type="NCBI Taxonomy" id="302484"/>
    <lineage>
        <taxon>Archaea</taxon>
        <taxon>Methanobacteriati</taxon>
        <taxon>Methanobacteriota</taxon>
        <taxon>Stenosarchaea group</taxon>
        <taxon>Halobacteria</taxon>
        <taxon>Halobacteriales</taxon>
        <taxon>Haloferacaceae</taxon>
        <taxon>Haloferax</taxon>
    </lineage>
</organism>
<dbReference type="GO" id="GO:0016301">
    <property type="term" value="F:kinase activity"/>
    <property type="evidence" value="ECO:0007669"/>
    <property type="project" value="UniProtKB-UniRule"/>
</dbReference>
<feature type="binding site" evidence="6">
    <location>
        <position position="46"/>
    </location>
    <ligand>
        <name>GTP</name>
        <dbReference type="ChEBI" id="CHEBI:37565"/>
    </ligand>
</feature>
<keyword evidence="2 6" id="KW-0547">Nucleotide-binding</keyword>
<dbReference type="InterPro" id="IPR007164">
    <property type="entry name" value="GTP-dep_dephospho-CoA_kin"/>
</dbReference>
<comment type="similarity">
    <text evidence="6">Belongs to the GTP-dependent DPCK family.</text>
</comment>
<feature type="binding site" evidence="6">
    <location>
        <position position="143"/>
    </location>
    <ligand>
        <name>GTP</name>
        <dbReference type="ChEBI" id="CHEBI:37565"/>
    </ligand>
</feature>
<feature type="binding site" evidence="6">
    <location>
        <position position="63"/>
    </location>
    <ligand>
        <name>GTP</name>
        <dbReference type="ChEBI" id="CHEBI:37565"/>
    </ligand>
</feature>
<dbReference type="AlphaFoldDB" id="A0A1H7MW89"/>
<evidence type="ECO:0000313" key="8">
    <source>
        <dbReference type="Proteomes" id="UP000183894"/>
    </source>
</evidence>
<dbReference type="PANTHER" id="PTHR40732:SF1">
    <property type="entry name" value="GTP-DEPENDENT DEPHOSPHO-COA KINASE"/>
    <property type="match status" value="1"/>
</dbReference>
<dbReference type="OrthoDB" id="15447at2157"/>
<feature type="binding site" evidence="6">
    <location>
        <position position="45"/>
    </location>
    <ligand>
        <name>GTP</name>
        <dbReference type="ChEBI" id="CHEBI:37565"/>
    </ligand>
</feature>
<evidence type="ECO:0000256" key="3">
    <source>
        <dbReference type="ARBA" id="ARBA00022777"/>
    </source>
</evidence>
<dbReference type="Pfam" id="PF04019">
    <property type="entry name" value="DUF359"/>
    <property type="match status" value="1"/>
</dbReference>